<evidence type="ECO:0000313" key="4">
    <source>
        <dbReference type="Proteomes" id="UP000267077"/>
    </source>
</evidence>
<feature type="chain" id="PRO_5018686664" evidence="1">
    <location>
        <begin position="21"/>
        <end position="142"/>
    </location>
</feature>
<keyword evidence="1" id="KW-0732">Signal</keyword>
<dbReference type="AlphaFoldDB" id="A0A3S0RSB8"/>
<organism evidence="3 4">
    <name type="scientific">Dyella dinghuensis</name>
    <dbReference type="NCBI Taxonomy" id="1920169"/>
    <lineage>
        <taxon>Bacteria</taxon>
        <taxon>Pseudomonadati</taxon>
        <taxon>Pseudomonadota</taxon>
        <taxon>Gammaproteobacteria</taxon>
        <taxon>Lysobacterales</taxon>
        <taxon>Rhodanobacteraceae</taxon>
        <taxon>Dyella</taxon>
    </lineage>
</organism>
<dbReference type="Proteomes" id="UP000267077">
    <property type="component" value="Unassembled WGS sequence"/>
</dbReference>
<protein>
    <submittedName>
        <fullName evidence="3">DUF1311 domain-containing protein</fullName>
    </submittedName>
</protein>
<dbReference type="RefSeq" id="WP_126674082.1">
    <property type="nucleotide sequence ID" value="NZ_RYZR01000006.1"/>
</dbReference>
<feature type="domain" description="Lysozyme inhibitor LprI-like N-terminal" evidence="2">
    <location>
        <begin position="47"/>
        <end position="135"/>
    </location>
</feature>
<proteinExistence type="predicted"/>
<reference evidence="3 4" key="1">
    <citation type="submission" date="2018-12" db="EMBL/GenBank/DDBJ databases">
        <title>Dyella dinghuensis sp. nov. DHOA06 and Dyella choica sp. nov. 4M-K27, isolated from forest soil.</title>
        <authorList>
            <person name="Qiu L.-H."/>
            <person name="Gao Z.-H."/>
        </authorList>
    </citation>
    <scope>NUCLEOTIDE SEQUENCE [LARGE SCALE GENOMIC DNA]</scope>
    <source>
        <strain evidence="3 4">DHOA06</strain>
    </source>
</reference>
<keyword evidence="4" id="KW-1185">Reference proteome</keyword>
<dbReference type="Gene3D" id="1.20.1270.180">
    <property type="match status" value="1"/>
</dbReference>
<dbReference type="PANTHER" id="PTHR39176:SF1">
    <property type="entry name" value="PERIPLASMIC PROTEIN"/>
    <property type="match status" value="1"/>
</dbReference>
<comment type="caution">
    <text evidence="3">The sequence shown here is derived from an EMBL/GenBank/DDBJ whole genome shotgun (WGS) entry which is preliminary data.</text>
</comment>
<dbReference type="Pfam" id="PF07007">
    <property type="entry name" value="LprI"/>
    <property type="match status" value="1"/>
</dbReference>
<dbReference type="OrthoDB" id="7340239at2"/>
<feature type="signal peptide" evidence="1">
    <location>
        <begin position="1"/>
        <end position="20"/>
    </location>
</feature>
<accession>A0A3S0RSB8</accession>
<name>A0A3S0RSB8_9GAMM</name>
<evidence type="ECO:0000259" key="2">
    <source>
        <dbReference type="Pfam" id="PF07007"/>
    </source>
</evidence>
<sequence>MHKQIGLFVGLLIAAPIACAQGTKPPPNIDAVLSYLYHYRPSYDECIRKAGTSMYAMVACTNAELAYQDRRLNKAYVALIAKLSPEGQAKLKADENIWMKYRDTNCSAGPDGLDRPVGDAESCKLMKTAEQATDLEAMLDIL</sequence>
<gene>
    <name evidence="3" type="ORF">EKH79_12090</name>
</gene>
<evidence type="ECO:0000313" key="3">
    <source>
        <dbReference type="EMBL" id="RUL63145.1"/>
    </source>
</evidence>
<dbReference type="PANTHER" id="PTHR39176">
    <property type="entry name" value="PERIPLASMIC PROTEIN-RELATED"/>
    <property type="match status" value="1"/>
</dbReference>
<evidence type="ECO:0000256" key="1">
    <source>
        <dbReference type="SAM" id="SignalP"/>
    </source>
</evidence>
<dbReference type="EMBL" id="RYZR01000006">
    <property type="protein sequence ID" value="RUL63145.1"/>
    <property type="molecule type" value="Genomic_DNA"/>
</dbReference>
<dbReference type="InterPro" id="IPR009739">
    <property type="entry name" value="LprI-like_N"/>
</dbReference>